<keyword evidence="1" id="KW-0472">Membrane</keyword>
<proteinExistence type="predicted"/>
<evidence type="ECO:0000313" key="4">
    <source>
        <dbReference type="Proteomes" id="UP001617669"/>
    </source>
</evidence>
<organism evidence="3 4">
    <name type="scientific">Methylobacillus methanolivorans</name>
    <dbReference type="NCBI Taxonomy" id="1848927"/>
    <lineage>
        <taxon>Bacteria</taxon>
        <taxon>Pseudomonadati</taxon>
        <taxon>Pseudomonadota</taxon>
        <taxon>Betaproteobacteria</taxon>
        <taxon>Nitrosomonadales</taxon>
        <taxon>Methylophilaceae</taxon>
        <taxon>Methylobacillus</taxon>
    </lineage>
</organism>
<dbReference type="PANTHER" id="PTHR38690:SF1">
    <property type="entry name" value="PROTEASE"/>
    <property type="match status" value="1"/>
</dbReference>
<feature type="domain" description="YhdP central" evidence="2">
    <location>
        <begin position="8"/>
        <end position="1264"/>
    </location>
</feature>
<keyword evidence="4" id="KW-1185">Reference proteome</keyword>
<comment type="caution">
    <text evidence="3">The sequence shown here is derived from an EMBL/GenBank/DDBJ whole genome shotgun (WGS) entry which is preliminary data.</text>
</comment>
<evidence type="ECO:0000256" key="1">
    <source>
        <dbReference type="SAM" id="Phobius"/>
    </source>
</evidence>
<dbReference type="Pfam" id="PF13116">
    <property type="entry name" value="YhdP"/>
    <property type="match status" value="1"/>
</dbReference>
<evidence type="ECO:0000259" key="2">
    <source>
        <dbReference type="Pfam" id="PF13116"/>
    </source>
</evidence>
<dbReference type="InterPro" id="IPR025263">
    <property type="entry name" value="YhdP_central"/>
</dbReference>
<keyword evidence="1" id="KW-0812">Transmembrane</keyword>
<protein>
    <submittedName>
        <fullName evidence="3">YhdP family protein</fullName>
    </submittedName>
</protein>
<dbReference type="EMBL" id="JBIWXY010000001">
    <property type="protein sequence ID" value="MFJ5445490.1"/>
    <property type="molecule type" value="Genomic_DNA"/>
</dbReference>
<accession>A0ABW8GNI4</accession>
<dbReference type="NCBIfam" id="TIGR02099">
    <property type="entry name" value="YhdP family protein"/>
    <property type="match status" value="1"/>
</dbReference>
<keyword evidence="1" id="KW-1133">Transmembrane helix</keyword>
<dbReference type="Proteomes" id="UP001617669">
    <property type="component" value="Unassembled WGS sequence"/>
</dbReference>
<dbReference type="PANTHER" id="PTHR38690">
    <property type="entry name" value="PROTEASE-RELATED"/>
    <property type="match status" value="1"/>
</dbReference>
<name>A0ABW8GNI4_9PROT</name>
<reference evidence="3 4" key="1">
    <citation type="submission" date="2024-11" db="EMBL/GenBank/DDBJ databases">
        <authorList>
            <person name="Kaparullina E.N."/>
            <person name="Delegan Y.A."/>
            <person name="Doronina N.V."/>
        </authorList>
    </citation>
    <scope>NUCLEOTIDE SEQUENCE [LARGE SCALE GENOMIC DNA]</scope>
    <source>
        <strain evidence="3 4">7sh_L</strain>
    </source>
</reference>
<evidence type="ECO:0000313" key="3">
    <source>
        <dbReference type="EMBL" id="MFJ5445490.1"/>
    </source>
</evidence>
<sequence>MVKKSLLWCYRTTLALLWFAIIAFSIIVLGLRYLILPNIGDYRERIAAKVSTVLGQTVTIQDLHASWNGLNPHLSLRNIDIYDADHRVALSFQHIEASVSWLSIPLLEPRLSSLIIHDPALSIRREEDGTIYVAGMATNGPSRPEFANWLLRQANIDVRNASITWHDELRKAPALSLDQLNLHIENPAWSSLIGHHRFGLQAIPSVAASGPIDVRGNLYGKDIGQPDDWRGTLYAHADGTDIAAWRQWLPTNLIDIRQGYGAMRAWLEFANGAPRKLTSDVILHNVVSHIIKDQPEARLQQLSGRLQWIKHKDGQELTADRLKIVTPNGLDMQNGTIALRERHAGEQQTLEGNVALDDISLPSAYLLASHLPLPGKLKQTLEEIKPVGELHKLNMAWTSHGGFPEKYKLSTQFSDLGMRPYMHIPGFKQLSGSINADQDGGNLTLSSRNAELEFKDILRWPLPADKLTGQVKWKTNDGKPEIRVSNLNISNRHLAGAINANFQHNPTQGDMLELVGKLNRVNGEYARFYFPLILGEQTLSWLDTSILAGKSEDVSVIIKGNLREFPFDGNKNGLFQVKAKIHDGQLKFAPEWPKIDNIALDMLFEGNRMELNANKGNTLGTQVIKSQVVIPNLASHQPILSVVSEGQGPISNGIQYLNSSPLVEIVGGFTKGLETSGNGKLALDLQIPLNDVDATKVKGSYTIINGSLSSDDTPPLTRINGKLDFTESGLRGQNIGTWVYGGPAQVSLSSGKDKSVRISARGQVSDAGLRSSFDTGIFDRIFGTADWTGNINASPNGVDILINSTLQGMTSSLPFPLNKAMNDNVPLRIERKQPNPNRDNISVNYGSNLGAVFVRTKQGNGNWQVERGDIGLNVTPALPQQPGISVHGKMDLLDVDEWRELASSTKGKNQQANDSVNISKVDLAINKLDVFDRRINDLKLSATAIKDGWQMQAQSKELTGDIQWLSQGNGKVLARLKRLSIPSSTPDTAQLRTQGQFSQQSNVSEYPSLDIVAESFEYGTKQLGKLELLANEHNNDWSIEKLRISSPESELNADGEWHNWKRTPNTRLNINWKIANVGKTLERFGYPNAIKDGNANLTGQLKWPGSPHDFETTRLSGDLQLDVRKGQILKIQPGVGRLFSVLTLQNLPRRLTFDFRDVFSSGFAFDKIGANVRIDNGIMRSDDFRLEGPTALVQMTGETDLQKETQHLKVKVTPYVSDSLSIAALAGGPVVGAATYIAQKLLKDPLNQIASSEYEFVGTWDNPVEIKAGSKRDNNNQAPLPLGR</sequence>
<gene>
    <name evidence="3" type="ORF">ACIKP9_04545</name>
</gene>
<dbReference type="InterPro" id="IPR011836">
    <property type="entry name" value="YhdP"/>
</dbReference>
<dbReference type="RefSeq" id="WP_400879861.1">
    <property type="nucleotide sequence ID" value="NZ_JBIWXY010000001.1"/>
</dbReference>
<feature type="transmembrane region" description="Helical" evidence="1">
    <location>
        <begin position="12"/>
        <end position="35"/>
    </location>
</feature>